<dbReference type="InterPro" id="IPR002893">
    <property type="entry name" value="Znf_MYND"/>
</dbReference>
<organism evidence="7 8">
    <name type="scientific">Apophysomyces ossiformis</name>
    <dbReference type="NCBI Taxonomy" id="679940"/>
    <lineage>
        <taxon>Eukaryota</taxon>
        <taxon>Fungi</taxon>
        <taxon>Fungi incertae sedis</taxon>
        <taxon>Mucoromycota</taxon>
        <taxon>Mucoromycotina</taxon>
        <taxon>Mucoromycetes</taxon>
        <taxon>Mucorales</taxon>
        <taxon>Mucorineae</taxon>
        <taxon>Mucoraceae</taxon>
        <taxon>Apophysomyces</taxon>
    </lineage>
</organism>
<feature type="compositionally biased region" description="Low complexity" evidence="5">
    <location>
        <begin position="173"/>
        <end position="191"/>
    </location>
</feature>
<dbReference type="EMBL" id="JABAYA010000001">
    <property type="protein sequence ID" value="KAF7732787.1"/>
    <property type="molecule type" value="Genomic_DNA"/>
</dbReference>
<dbReference type="OrthoDB" id="412876at2759"/>
<evidence type="ECO:0000256" key="3">
    <source>
        <dbReference type="ARBA" id="ARBA00022833"/>
    </source>
</evidence>
<dbReference type="AlphaFoldDB" id="A0A8H7ETH3"/>
<evidence type="ECO:0000256" key="4">
    <source>
        <dbReference type="PROSITE-ProRule" id="PRU00134"/>
    </source>
</evidence>
<accession>A0A8H7ETH3</accession>
<protein>
    <recommendedName>
        <fullName evidence="6">MYND-type domain-containing protein</fullName>
    </recommendedName>
</protein>
<evidence type="ECO:0000313" key="7">
    <source>
        <dbReference type="EMBL" id="KAF7732787.1"/>
    </source>
</evidence>
<comment type="caution">
    <text evidence="7">The sequence shown here is derived from an EMBL/GenBank/DDBJ whole genome shotgun (WGS) entry which is preliminary data.</text>
</comment>
<keyword evidence="8" id="KW-1185">Reference proteome</keyword>
<feature type="region of interest" description="Disordered" evidence="5">
    <location>
        <begin position="170"/>
        <end position="191"/>
    </location>
</feature>
<proteinExistence type="predicted"/>
<dbReference type="GO" id="GO:0008270">
    <property type="term" value="F:zinc ion binding"/>
    <property type="evidence" value="ECO:0007669"/>
    <property type="project" value="UniProtKB-KW"/>
</dbReference>
<evidence type="ECO:0000313" key="8">
    <source>
        <dbReference type="Proteomes" id="UP000605846"/>
    </source>
</evidence>
<dbReference type="Proteomes" id="UP000605846">
    <property type="component" value="Unassembled WGS sequence"/>
</dbReference>
<keyword evidence="1" id="KW-0479">Metal-binding</keyword>
<dbReference type="PROSITE" id="PS50865">
    <property type="entry name" value="ZF_MYND_2"/>
    <property type="match status" value="1"/>
</dbReference>
<dbReference type="SUPFAM" id="SSF144232">
    <property type="entry name" value="HIT/MYND zinc finger-like"/>
    <property type="match status" value="1"/>
</dbReference>
<sequence length="235" mass="26927">MPLIKPIVANTKCQKQLTPPSPTESIDRSQVYQDVLSSLVASNCWDAHTLDLTEQITQWLIERYPNHTPTLSEHLWQWSKQLKAYDHDEEDKHIRYEQQQLNGAEYRRAIRLTIYYCHARLSENDLDKVKYYRKCLEITTRLPTQQHLQKLATLALEEHQHQAVAMTNHSGYTTPKSRTSSISSGGESSTSLKSCANCGTEKRGMPVCARCKSQAYCTLSCLKADRTRHALTCSR</sequence>
<dbReference type="Pfam" id="PF01753">
    <property type="entry name" value="zf-MYND"/>
    <property type="match status" value="1"/>
</dbReference>
<feature type="domain" description="MYND-type" evidence="6">
    <location>
        <begin position="195"/>
        <end position="233"/>
    </location>
</feature>
<evidence type="ECO:0000256" key="2">
    <source>
        <dbReference type="ARBA" id="ARBA00022771"/>
    </source>
</evidence>
<evidence type="ECO:0000256" key="5">
    <source>
        <dbReference type="SAM" id="MobiDB-lite"/>
    </source>
</evidence>
<evidence type="ECO:0000256" key="1">
    <source>
        <dbReference type="ARBA" id="ARBA00022723"/>
    </source>
</evidence>
<keyword evidence="2 4" id="KW-0863">Zinc-finger</keyword>
<evidence type="ECO:0000259" key="6">
    <source>
        <dbReference type="PROSITE" id="PS50865"/>
    </source>
</evidence>
<name>A0A8H7ETH3_9FUNG</name>
<dbReference type="PROSITE" id="PS01360">
    <property type="entry name" value="ZF_MYND_1"/>
    <property type="match status" value="1"/>
</dbReference>
<keyword evidence="3" id="KW-0862">Zinc</keyword>
<dbReference type="Gene3D" id="6.10.140.2220">
    <property type="match status" value="1"/>
</dbReference>
<gene>
    <name evidence="7" type="ORF">EC973_000061</name>
</gene>
<reference evidence="7" key="1">
    <citation type="submission" date="2020-01" db="EMBL/GenBank/DDBJ databases">
        <title>Genome Sequencing of Three Apophysomyces-Like Fungal Strains Confirms a Novel Fungal Genus in the Mucoromycota with divergent Burkholderia-like Endosymbiotic Bacteria.</title>
        <authorList>
            <person name="Stajich J.E."/>
            <person name="Macias A.M."/>
            <person name="Carter-House D."/>
            <person name="Lovett B."/>
            <person name="Kasson L.R."/>
            <person name="Berry K."/>
            <person name="Grigoriev I."/>
            <person name="Chang Y."/>
            <person name="Spatafora J."/>
            <person name="Kasson M.T."/>
        </authorList>
    </citation>
    <scope>NUCLEOTIDE SEQUENCE</scope>
    <source>
        <strain evidence="7">NRRL A-21654</strain>
    </source>
</reference>